<reference evidence="3 4" key="1">
    <citation type="journal article" date="2020" name="Biotechnol. Biofuels">
        <title>New insights from the biogas microbiome by comprehensive genome-resolved metagenomics of nearly 1600 species originating from multiple anaerobic digesters.</title>
        <authorList>
            <person name="Campanaro S."/>
            <person name="Treu L."/>
            <person name="Rodriguez-R L.M."/>
            <person name="Kovalovszki A."/>
            <person name="Ziels R.M."/>
            <person name="Maus I."/>
            <person name="Zhu X."/>
            <person name="Kougias P.G."/>
            <person name="Basile A."/>
            <person name="Luo G."/>
            <person name="Schluter A."/>
            <person name="Konstantinidis K.T."/>
            <person name="Angelidaki I."/>
        </authorList>
    </citation>
    <scope>NUCLEOTIDE SEQUENCE [LARGE SCALE GENOMIC DNA]</scope>
    <source>
        <strain evidence="3">AS06rmzACSIP_256</strain>
    </source>
</reference>
<keyword evidence="1" id="KW-0732">Signal</keyword>
<name>A0A7X7R8V7_9RHOO</name>
<evidence type="ECO:0000259" key="2">
    <source>
        <dbReference type="Pfam" id="PF03413"/>
    </source>
</evidence>
<dbReference type="OrthoDB" id="8527445at2"/>
<evidence type="ECO:0000313" key="3">
    <source>
        <dbReference type="EMBL" id="NLF55615.1"/>
    </source>
</evidence>
<dbReference type="Proteomes" id="UP000536534">
    <property type="component" value="Unassembled WGS sequence"/>
</dbReference>
<comment type="caution">
    <text evidence="3">The sequence shown here is derived from an EMBL/GenBank/DDBJ whole genome shotgun (WGS) entry which is preliminary data.</text>
</comment>
<organism evidence="3 4">
    <name type="scientific">Thauera phenolivorans</name>
    <dbReference type="NCBI Taxonomy" id="1792543"/>
    <lineage>
        <taxon>Bacteria</taxon>
        <taxon>Pseudomonadati</taxon>
        <taxon>Pseudomonadota</taxon>
        <taxon>Betaproteobacteria</taxon>
        <taxon>Rhodocyclales</taxon>
        <taxon>Zoogloeaceae</taxon>
        <taxon>Thauera</taxon>
    </lineage>
</organism>
<feature type="chain" id="PRO_5031490426" evidence="1">
    <location>
        <begin position="33"/>
        <end position="110"/>
    </location>
</feature>
<gene>
    <name evidence="3" type="ORF">GX576_14700</name>
</gene>
<dbReference type="InterPro" id="IPR025711">
    <property type="entry name" value="PepSY"/>
</dbReference>
<feature type="domain" description="PepSY" evidence="2">
    <location>
        <begin position="50"/>
        <end position="105"/>
    </location>
</feature>
<protein>
    <submittedName>
        <fullName evidence="3">Peptidase M4</fullName>
    </submittedName>
</protein>
<dbReference type="Pfam" id="PF03413">
    <property type="entry name" value="PepSY"/>
    <property type="match status" value="1"/>
</dbReference>
<accession>A0A7X7R8V7</accession>
<sequence>MKTPRKIATAIIATALATGIGAAALLSTPALASDNRVGEVRQLREQGKILPMEDILVRSRDAQPGQVLEVELDREGDRYVYEVKILDDADRVHKLELDAASGEVLQRKQR</sequence>
<dbReference type="RefSeq" id="WP_068805480.1">
    <property type="nucleotide sequence ID" value="NZ_MBFM01000002.1"/>
</dbReference>
<proteinExistence type="predicted"/>
<dbReference type="EMBL" id="JAAYYV010000419">
    <property type="protein sequence ID" value="NLF55615.1"/>
    <property type="molecule type" value="Genomic_DNA"/>
</dbReference>
<evidence type="ECO:0000313" key="4">
    <source>
        <dbReference type="Proteomes" id="UP000536534"/>
    </source>
</evidence>
<dbReference type="AlphaFoldDB" id="A0A7X7R8V7"/>
<feature type="signal peptide" evidence="1">
    <location>
        <begin position="1"/>
        <end position="32"/>
    </location>
</feature>
<evidence type="ECO:0000256" key="1">
    <source>
        <dbReference type="SAM" id="SignalP"/>
    </source>
</evidence>
<dbReference type="Gene3D" id="3.10.450.40">
    <property type="match status" value="1"/>
</dbReference>